<keyword evidence="3 11" id="KW-0378">Hydrolase</keyword>
<comment type="caution">
    <text evidence="14">The sequence shown here is derived from an EMBL/GenBank/DDBJ whole genome shotgun (WGS) entry which is preliminary data.</text>
</comment>
<keyword evidence="5 11" id="KW-0067">ATP-binding</keyword>
<dbReference type="SUPFAM" id="SSF52540">
    <property type="entry name" value="P-loop containing nucleoside triphosphate hydrolases"/>
    <property type="match status" value="1"/>
</dbReference>
<keyword evidence="2 11" id="KW-0547">Nucleotide-binding</keyword>
<dbReference type="GO" id="GO:0043138">
    <property type="term" value="F:3'-5' DNA helicase activity"/>
    <property type="evidence" value="ECO:0007669"/>
    <property type="project" value="UniProtKB-EC"/>
</dbReference>
<keyword evidence="7" id="KW-0413">Isomerase</keyword>
<evidence type="ECO:0000256" key="11">
    <source>
        <dbReference type="PROSITE-ProRule" id="PRU00560"/>
    </source>
</evidence>
<organism evidence="14 15">
    <name type="scientific">candidate division WWE3 bacterium</name>
    <dbReference type="NCBI Taxonomy" id="2053526"/>
    <lineage>
        <taxon>Bacteria</taxon>
        <taxon>Katanobacteria</taxon>
    </lineage>
</organism>
<dbReference type="EMBL" id="JAGQKY010000057">
    <property type="protein sequence ID" value="MCA9397522.1"/>
    <property type="molecule type" value="Genomic_DNA"/>
</dbReference>
<dbReference type="GO" id="GO:0005524">
    <property type="term" value="F:ATP binding"/>
    <property type="evidence" value="ECO:0007669"/>
    <property type="project" value="UniProtKB-UniRule"/>
</dbReference>
<dbReference type="Pfam" id="PF00580">
    <property type="entry name" value="UvrD-helicase"/>
    <property type="match status" value="1"/>
</dbReference>
<dbReference type="PROSITE" id="PS51217">
    <property type="entry name" value="UVRD_HELICASE_CTER"/>
    <property type="match status" value="1"/>
</dbReference>
<name>A0A955LVX5_UNCKA</name>
<keyword evidence="6" id="KW-0238">DNA-binding</keyword>
<dbReference type="CDD" id="cd17932">
    <property type="entry name" value="DEXQc_UvrD"/>
    <property type="match status" value="1"/>
</dbReference>
<comment type="catalytic activity">
    <reaction evidence="10">
        <text>ATP + H2O = ADP + phosphate + H(+)</text>
        <dbReference type="Rhea" id="RHEA:13065"/>
        <dbReference type="ChEBI" id="CHEBI:15377"/>
        <dbReference type="ChEBI" id="CHEBI:15378"/>
        <dbReference type="ChEBI" id="CHEBI:30616"/>
        <dbReference type="ChEBI" id="CHEBI:43474"/>
        <dbReference type="ChEBI" id="CHEBI:456216"/>
        <dbReference type="EC" id="5.6.2.4"/>
    </reaction>
</comment>
<dbReference type="PANTHER" id="PTHR11070">
    <property type="entry name" value="UVRD / RECB / PCRA DNA HELICASE FAMILY MEMBER"/>
    <property type="match status" value="1"/>
</dbReference>
<gene>
    <name evidence="14" type="ORF">KC573_01725</name>
</gene>
<evidence type="ECO:0000256" key="9">
    <source>
        <dbReference type="ARBA" id="ARBA00034808"/>
    </source>
</evidence>
<evidence type="ECO:0000313" key="14">
    <source>
        <dbReference type="EMBL" id="MCA9397522.1"/>
    </source>
</evidence>
<dbReference type="InterPro" id="IPR014017">
    <property type="entry name" value="DNA_helicase_UvrD-like_C"/>
</dbReference>
<dbReference type="AlphaFoldDB" id="A0A955LVX5"/>
<evidence type="ECO:0000313" key="15">
    <source>
        <dbReference type="Proteomes" id="UP000699691"/>
    </source>
</evidence>
<reference evidence="14" key="2">
    <citation type="journal article" date="2021" name="Microbiome">
        <title>Successional dynamics and alternative stable states in a saline activated sludge microbial community over 9 years.</title>
        <authorList>
            <person name="Wang Y."/>
            <person name="Ye J."/>
            <person name="Ju F."/>
            <person name="Liu L."/>
            <person name="Boyd J.A."/>
            <person name="Deng Y."/>
            <person name="Parks D.H."/>
            <person name="Jiang X."/>
            <person name="Yin X."/>
            <person name="Woodcroft B.J."/>
            <person name="Tyson G.W."/>
            <person name="Hugenholtz P."/>
            <person name="Polz M.F."/>
            <person name="Zhang T."/>
        </authorList>
    </citation>
    <scope>NUCLEOTIDE SEQUENCE</scope>
    <source>
        <strain evidence="14">HKST-UBA02</strain>
    </source>
</reference>
<dbReference type="GO" id="GO:0005829">
    <property type="term" value="C:cytosol"/>
    <property type="evidence" value="ECO:0007669"/>
    <property type="project" value="TreeGrafter"/>
</dbReference>
<dbReference type="PROSITE" id="PS51198">
    <property type="entry name" value="UVRD_HELICASE_ATP_BIND"/>
    <property type="match status" value="1"/>
</dbReference>
<feature type="domain" description="UvrD-like helicase ATP-binding" evidence="12">
    <location>
        <begin position="14"/>
        <end position="297"/>
    </location>
</feature>
<evidence type="ECO:0000256" key="1">
    <source>
        <dbReference type="ARBA" id="ARBA00009922"/>
    </source>
</evidence>
<dbReference type="GO" id="GO:0000725">
    <property type="term" value="P:recombinational repair"/>
    <property type="evidence" value="ECO:0007669"/>
    <property type="project" value="TreeGrafter"/>
</dbReference>
<evidence type="ECO:0000259" key="13">
    <source>
        <dbReference type="PROSITE" id="PS51217"/>
    </source>
</evidence>
<dbReference type="EC" id="5.6.2.4" evidence="9"/>
<feature type="binding site" evidence="11">
    <location>
        <begin position="35"/>
        <end position="42"/>
    </location>
    <ligand>
        <name>ATP</name>
        <dbReference type="ChEBI" id="CHEBI:30616"/>
    </ligand>
</feature>
<evidence type="ECO:0000259" key="12">
    <source>
        <dbReference type="PROSITE" id="PS51198"/>
    </source>
</evidence>
<evidence type="ECO:0000256" key="10">
    <source>
        <dbReference type="ARBA" id="ARBA00048988"/>
    </source>
</evidence>
<evidence type="ECO:0000256" key="4">
    <source>
        <dbReference type="ARBA" id="ARBA00022806"/>
    </source>
</evidence>
<evidence type="ECO:0000256" key="8">
    <source>
        <dbReference type="ARBA" id="ARBA00034617"/>
    </source>
</evidence>
<dbReference type="Gene3D" id="1.10.486.10">
    <property type="entry name" value="PCRA, domain 4"/>
    <property type="match status" value="2"/>
</dbReference>
<evidence type="ECO:0000256" key="2">
    <source>
        <dbReference type="ARBA" id="ARBA00022741"/>
    </source>
</evidence>
<evidence type="ECO:0000256" key="6">
    <source>
        <dbReference type="ARBA" id="ARBA00023125"/>
    </source>
</evidence>
<dbReference type="GO" id="GO:0016787">
    <property type="term" value="F:hydrolase activity"/>
    <property type="evidence" value="ECO:0007669"/>
    <property type="project" value="UniProtKB-UniRule"/>
</dbReference>
<dbReference type="CDD" id="cd18807">
    <property type="entry name" value="SF1_C_UvrD"/>
    <property type="match status" value="1"/>
</dbReference>
<evidence type="ECO:0000256" key="5">
    <source>
        <dbReference type="ARBA" id="ARBA00022840"/>
    </source>
</evidence>
<dbReference type="Gene3D" id="3.40.50.300">
    <property type="entry name" value="P-loop containing nucleotide triphosphate hydrolases"/>
    <property type="match status" value="3"/>
</dbReference>
<evidence type="ECO:0000256" key="3">
    <source>
        <dbReference type="ARBA" id="ARBA00022801"/>
    </source>
</evidence>
<comment type="similarity">
    <text evidence="1">Belongs to the helicase family. UvrD subfamily.</text>
</comment>
<dbReference type="InterPro" id="IPR000212">
    <property type="entry name" value="DNA_helicase_UvrD/REP"/>
</dbReference>
<dbReference type="FunFam" id="1.10.10.160:FF:000001">
    <property type="entry name" value="ATP-dependent DNA helicase"/>
    <property type="match status" value="1"/>
</dbReference>
<dbReference type="InterPro" id="IPR013986">
    <property type="entry name" value="DExx_box_DNA_helicase_dom_sf"/>
</dbReference>
<comment type="catalytic activity">
    <reaction evidence="8">
        <text>Couples ATP hydrolysis with the unwinding of duplex DNA by translocating in the 3'-5' direction.</text>
        <dbReference type="EC" id="5.6.2.4"/>
    </reaction>
</comment>
<dbReference type="GO" id="GO:0003677">
    <property type="term" value="F:DNA binding"/>
    <property type="evidence" value="ECO:0007669"/>
    <property type="project" value="UniProtKB-KW"/>
</dbReference>
<proteinExistence type="inferred from homology"/>
<feature type="domain" description="UvrD-like helicase C-terminal" evidence="13">
    <location>
        <begin position="298"/>
        <end position="553"/>
    </location>
</feature>
<dbReference type="GO" id="GO:0033202">
    <property type="term" value="C:DNA helicase complex"/>
    <property type="evidence" value="ECO:0007669"/>
    <property type="project" value="TreeGrafter"/>
</dbReference>
<dbReference type="GO" id="GO:0009314">
    <property type="term" value="P:response to radiation"/>
    <property type="evidence" value="ECO:0007669"/>
    <property type="project" value="UniProtKB-ARBA"/>
</dbReference>
<dbReference type="PANTHER" id="PTHR11070:SF2">
    <property type="entry name" value="ATP-DEPENDENT DNA HELICASE SRS2"/>
    <property type="match status" value="1"/>
</dbReference>
<dbReference type="InterPro" id="IPR014016">
    <property type="entry name" value="UvrD-like_ATP-bd"/>
</dbReference>
<dbReference type="Gene3D" id="1.10.10.160">
    <property type="match status" value="1"/>
</dbReference>
<dbReference type="Proteomes" id="UP000699691">
    <property type="component" value="Unassembled WGS sequence"/>
</dbReference>
<evidence type="ECO:0000256" key="7">
    <source>
        <dbReference type="ARBA" id="ARBA00023235"/>
    </source>
</evidence>
<dbReference type="InterPro" id="IPR027417">
    <property type="entry name" value="P-loop_NTPase"/>
</dbReference>
<reference evidence="14" key="1">
    <citation type="submission" date="2020-04" db="EMBL/GenBank/DDBJ databases">
        <authorList>
            <person name="Zhang T."/>
        </authorList>
    </citation>
    <scope>NUCLEOTIDE SEQUENCE</scope>
    <source>
        <strain evidence="14">HKST-UBA02</strain>
    </source>
</reference>
<sequence>MPNISDVNPDELLINLNLDQQAAVAHTTGPALVLAGAGSGKTRVLTHRIAYLILTGVAPENILAVTFTNKAASEMKDRVKELLEDMNIKTEKSLPTLGTFHSVCARILRRHIEKLGYSREFVIYDTNDQVSLIKKFLKDFNIDEKKITPKGILGAISSAKSELMSPAQYESHARGPFQETAAKIYPRYQKALKSSNALDFDDLLYLTVTLLQENPEIQQHYQEQYQYVMIDEYQDTNHSQYMITRLIAKDHGNIFVVGDMSQAIYSWRGANIRNILQFKHDYENATIYNLEQNYRSTQTILDAATAVIKPNQSAHPILHLWTENNEGEEITVYESDNESEEAFYIVQEIDRMIRDGYDYSDFCVLYRTNAQSRALEELFIREGLPYQLIGNVKFYDRREVKDILSYLRLVYNPADSVSYERVVNTPPRGIGPVTLEKGGPKVDAFHEMMDNFRAFAQTNSVYELIDHILQTIDYETYLDDGTDEGIARWENVKELRSVAAEYAHLEPADSIREFLENVALVEQTDMSTANDEINVHRALGNVVTLMTLHAAKGLEFPVVFIIGMEEGIFPHSRSMMDQGELEEERRLCYVGITRAKQKLYMSFARQRLYFGERLPNPPSRFLNDLPKKTVIFKQSPTLSRFDSRYSGRMHAYGENIDDDEIIF</sequence>
<dbReference type="Pfam" id="PF13361">
    <property type="entry name" value="UvrD_C"/>
    <property type="match status" value="2"/>
</dbReference>
<accession>A0A955LVX5</accession>
<protein>
    <recommendedName>
        <fullName evidence="9">DNA 3'-5' helicase</fullName>
        <ecNumber evidence="9">5.6.2.4</ecNumber>
    </recommendedName>
</protein>
<keyword evidence="4 11" id="KW-0347">Helicase</keyword>